<dbReference type="InterPro" id="IPR029058">
    <property type="entry name" value="AB_hydrolase_fold"/>
</dbReference>
<feature type="region of interest" description="Disordered" evidence="1">
    <location>
        <begin position="167"/>
        <end position="186"/>
    </location>
</feature>
<dbReference type="SUPFAM" id="SSF53474">
    <property type="entry name" value="alpha/beta-Hydrolases"/>
    <property type="match status" value="1"/>
</dbReference>
<keyword evidence="3" id="KW-1185">Reference proteome</keyword>
<dbReference type="Gene3D" id="3.40.50.1820">
    <property type="entry name" value="alpha/beta hydrolase"/>
    <property type="match status" value="1"/>
</dbReference>
<dbReference type="Proteomes" id="UP000198867">
    <property type="component" value="Unassembled WGS sequence"/>
</dbReference>
<organism evidence="2 3">
    <name type="scientific">Mycetocola miduiensis</name>
    <dbReference type="NCBI Taxonomy" id="995034"/>
    <lineage>
        <taxon>Bacteria</taxon>
        <taxon>Bacillati</taxon>
        <taxon>Actinomycetota</taxon>
        <taxon>Actinomycetes</taxon>
        <taxon>Micrococcales</taxon>
        <taxon>Microbacteriaceae</taxon>
        <taxon>Mycetocola</taxon>
    </lineage>
</organism>
<dbReference type="STRING" id="995034.SAMN05216219_0936"/>
<dbReference type="EMBL" id="FOVM01000002">
    <property type="protein sequence ID" value="SFN51583.1"/>
    <property type="molecule type" value="Genomic_DNA"/>
</dbReference>
<name>A0A1I4ZNG4_9MICO</name>
<evidence type="ECO:0000256" key="1">
    <source>
        <dbReference type="SAM" id="MobiDB-lite"/>
    </source>
</evidence>
<evidence type="ECO:0000313" key="3">
    <source>
        <dbReference type="Proteomes" id="UP000198867"/>
    </source>
</evidence>
<accession>A0A1I4ZNG4</accession>
<evidence type="ECO:0000313" key="2">
    <source>
        <dbReference type="EMBL" id="SFN51583.1"/>
    </source>
</evidence>
<proteinExistence type="predicted"/>
<evidence type="ECO:0008006" key="4">
    <source>
        <dbReference type="Google" id="ProtNLM"/>
    </source>
</evidence>
<gene>
    <name evidence="2" type="ORF">SAMN05216219_0936</name>
</gene>
<sequence length="442" mass="47994">MEGGDKAPYFIIPFDERGSCVGPRAQEELIRQSADATDVYLFSHGWNNDWSGATSLYRRFVDEFLTVRKEYWPEPDRPYQPILAGAFWPSILLVDESEAAPTIAGANDGGDGTFSEFIPEVLALSATLPVDDRERFYELLSKPYVDREEALEIATIAYPHLDAVDTDLSESSGGPEQLAESWMQDEGAERTTRVGGYVGDSAPEMKPQAAGGGFLANLDVRGLLSKVRPRTIIRSLSVLTMKDRAGTVGANGVASLLARLAAESDNKARIHLVGHSYGCKVALSALCAPDDEHAVEVDSVLLLQPAVSCYCFADKNGIPGVPHPGGYHKALERSRLPVVCTFSNRDIPLSSLFHLAARRQSDLGEVKIAGAPPNRYAALGGYGPQGVAASDVIDARPAPRRYEEFSRTDVKVLGVKSHDLIRGHGDVSSPVTAWMLLEQVRR</sequence>
<reference evidence="3" key="1">
    <citation type="submission" date="2016-10" db="EMBL/GenBank/DDBJ databases">
        <authorList>
            <person name="Varghese N."/>
            <person name="Submissions S."/>
        </authorList>
    </citation>
    <scope>NUCLEOTIDE SEQUENCE [LARGE SCALE GENOMIC DNA]</scope>
    <source>
        <strain evidence="3">CGMCC 1.11101</strain>
    </source>
</reference>
<protein>
    <recommendedName>
        <fullName evidence="4">Alpha/beta hydrolase</fullName>
    </recommendedName>
</protein>
<dbReference type="AlphaFoldDB" id="A0A1I4ZNG4"/>